<organism evidence="1 2">
    <name type="scientific">Candidatus Paraluminiphilus aquimaris</name>
    <dbReference type="NCBI Taxonomy" id="2518994"/>
    <lineage>
        <taxon>Bacteria</taxon>
        <taxon>Pseudomonadati</taxon>
        <taxon>Pseudomonadota</taxon>
        <taxon>Gammaproteobacteria</taxon>
        <taxon>Cellvibrionales</taxon>
        <taxon>Halieaceae</taxon>
        <taxon>Candidatus Paraluminiphilus</taxon>
    </lineage>
</organism>
<protein>
    <submittedName>
        <fullName evidence="1">DUF2452 domain-containing protein</fullName>
    </submittedName>
</protein>
<accession>A0ABY6Q778</accession>
<sequence>MDDTVNPQGNPQGKGVVMVLQQMAAAAPAEIRPKSADEALLDYWCSSLVLSAAFKFRVAPDNTYFLYRVGLDWQLSLIAPNEWGARIPGEFVAECQLSPDMTWQLQFDDNLSPSVRAALVSFLEGFQAQAASSESFDEMLPDYVESLPYQQRVLASALKRSLKHSLRLAGDNGVGLLAAVVERRLSITQ</sequence>
<dbReference type="Pfam" id="PF10504">
    <property type="entry name" value="DUF2452"/>
    <property type="match status" value="1"/>
</dbReference>
<proteinExistence type="predicted"/>
<evidence type="ECO:0000313" key="2">
    <source>
        <dbReference type="Proteomes" id="UP001317963"/>
    </source>
</evidence>
<name>A0ABY6Q778_9GAMM</name>
<reference evidence="1 2" key="1">
    <citation type="submission" date="2019-02" db="EMBL/GenBank/DDBJ databases">
        <title>Halieaceae_genomes.</title>
        <authorList>
            <person name="Li S.-H."/>
        </authorList>
    </citation>
    <scope>NUCLEOTIDE SEQUENCE [LARGE SCALE GENOMIC DNA]</scope>
    <source>
        <strain evidence="1 2">JH123</strain>
    </source>
</reference>
<gene>
    <name evidence="1" type="ORF">E0F26_07060</name>
</gene>
<dbReference type="InterPro" id="IPR019534">
    <property type="entry name" value="DUF2452"/>
</dbReference>
<evidence type="ECO:0000313" key="1">
    <source>
        <dbReference type="EMBL" id="UZP74512.1"/>
    </source>
</evidence>
<dbReference type="EMBL" id="CP036501">
    <property type="protein sequence ID" value="UZP74512.1"/>
    <property type="molecule type" value="Genomic_DNA"/>
</dbReference>
<dbReference type="Proteomes" id="UP001317963">
    <property type="component" value="Chromosome"/>
</dbReference>
<keyword evidence="2" id="KW-1185">Reference proteome</keyword>
<dbReference type="RefSeq" id="WP_279240962.1">
    <property type="nucleotide sequence ID" value="NZ_CP036501.1"/>
</dbReference>